<dbReference type="Gene3D" id="1.20.120.450">
    <property type="entry name" value="dinb family like domain"/>
    <property type="match status" value="1"/>
</dbReference>
<dbReference type="InterPro" id="IPR007837">
    <property type="entry name" value="DinB"/>
</dbReference>
<protein>
    <recommendedName>
        <fullName evidence="6">DinB-like domain-containing protein</fullName>
    </recommendedName>
</protein>
<comment type="similarity">
    <text evidence="1">Belongs to the DinB family.</text>
</comment>
<evidence type="ECO:0000313" key="5">
    <source>
        <dbReference type="Proteomes" id="UP000178509"/>
    </source>
</evidence>
<evidence type="ECO:0000256" key="1">
    <source>
        <dbReference type="ARBA" id="ARBA00008635"/>
    </source>
</evidence>
<organism evidence="4 5">
    <name type="scientific">Candidatus Spechtbacteria bacterium RIFCSPLOWO2_02_FULL_38_8</name>
    <dbReference type="NCBI Taxonomy" id="1802164"/>
    <lineage>
        <taxon>Bacteria</taxon>
        <taxon>Candidatus Spechtiibacteriota</taxon>
    </lineage>
</organism>
<evidence type="ECO:0000256" key="3">
    <source>
        <dbReference type="PIRSR" id="PIRSR607837-1"/>
    </source>
</evidence>
<evidence type="ECO:0008006" key="6">
    <source>
        <dbReference type="Google" id="ProtNLM"/>
    </source>
</evidence>
<gene>
    <name evidence="4" type="ORF">A3H51_00680</name>
</gene>
<reference evidence="4 5" key="1">
    <citation type="journal article" date="2016" name="Nat. Commun.">
        <title>Thousands of microbial genomes shed light on interconnected biogeochemical processes in an aquifer system.</title>
        <authorList>
            <person name="Anantharaman K."/>
            <person name="Brown C.T."/>
            <person name="Hug L.A."/>
            <person name="Sharon I."/>
            <person name="Castelle C.J."/>
            <person name="Probst A.J."/>
            <person name="Thomas B.C."/>
            <person name="Singh A."/>
            <person name="Wilkins M.J."/>
            <person name="Karaoz U."/>
            <person name="Brodie E.L."/>
            <person name="Williams K.H."/>
            <person name="Hubbard S.S."/>
            <person name="Banfield J.F."/>
        </authorList>
    </citation>
    <scope>NUCLEOTIDE SEQUENCE [LARGE SCALE GENOMIC DNA]</scope>
</reference>
<dbReference type="Proteomes" id="UP000178509">
    <property type="component" value="Unassembled WGS sequence"/>
</dbReference>
<dbReference type="STRING" id="1802164.A3H51_00680"/>
<sequence>MTFRDTINAILNNWNFHRDLTLDILENLSEEQLNLTVGKNMGTLGAQFRHIGRVQTQYIEAIENKKLGKIQEEYKPEIAKSKKELLDYLQNTNERMMGFINNMNDEELQSLKIDWTYWKEKEMNLAGHLTALINHINLHNGQIIVYLRTHDIPFPKSWAAWGL</sequence>
<feature type="binding site" evidence="3">
    <location>
        <position position="139"/>
    </location>
    <ligand>
        <name>a divalent metal cation</name>
        <dbReference type="ChEBI" id="CHEBI:60240"/>
    </ligand>
</feature>
<name>A0A1G2HK85_9BACT</name>
<dbReference type="AlphaFoldDB" id="A0A1G2HK85"/>
<dbReference type="SUPFAM" id="SSF109854">
    <property type="entry name" value="DinB/YfiT-like putative metalloenzymes"/>
    <property type="match status" value="1"/>
</dbReference>
<feature type="binding site" evidence="3">
    <location>
        <position position="135"/>
    </location>
    <ligand>
        <name>a divalent metal cation</name>
        <dbReference type="ChEBI" id="CHEBI:60240"/>
    </ligand>
</feature>
<evidence type="ECO:0000313" key="4">
    <source>
        <dbReference type="EMBL" id="OGZ62631.1"/>
    </source>
</evidence>
<dbReference type="GO" id="GO:0046872">
    <property type="term" value="F:metal ion binding"/>
    <property type="evidence" value="ECO:0007669"/>
    <property type="project" value="UniProtKB-KW"/>
</dbReference>
<comment type="caution">
    <text evidence="4">The sequence shown here is derived from an EMBL/GenBank/DDBJ whole genome shotgun (WGS) entry which is preliminary data.</text>
</comment>
<accession>A0A1G2HK85</accession>
<dbReference type="InterPro" id="IPR034660">
    <property type="entry name" value="DinB/YfiT-like"/>
</dbReference>
<evidence type="ECO:0000256" key="2">
    <source>
        <dbReference type="ARBA" id="ARBA00022723"/>
    </source>
</evidence>
<keyword evidence="2 3" id="KW-0479">Metal-binding</keyword>
<dbReference type="Pfam" id="PF05163">
    <property type="entry name" value="DinB"/>
    <property type="match status" value="1"/>
</dbReference>
<dbReference type="EMBL" id="MHOJ01000014">
    <property type="protein sequence ID" value="OGZ62631.1"/>
    <property type="molecule type" value="Genomic_DNA"/>
</dbReference>
<proteinExistence type="inferred from homology"/>
<feature type="binding site" evidence="3">
    <location>
        <position position="50"/>
    </location>
    <ligand>
        <name>a divalent metal cation</name>
        <dbReference type="ChEBI" id="CHEBI:60240"/>
    </ligand>
</feature>